<dbReference type="RefSeq" id="WP_115833647.1">
    <property type="nucleotide sequence ID" value="NZ_QNUL01000031.1"/>
</dbReference>
<comment type="caution">
    <text evidence="2">The sequence shown here is derived from an EMBL/GenBank/DDBJ whole genome shotgun (WGS) entry which is preliminary data.</text>
</comment>
<evidence type="ECO:0000313" key="3">
    <source>
        <dbReference type="Proteomes" id="UP000256373"/>
    </source>
</evidence>
<sequence length="345" mass="36766">MKKISLISALVYHILFSISSSFGQSDSVRQVHVGIVYPISSNGVKAADYSNRFSLHTIAGVSDNELAVAIAGGVNIIKENSKGTTIAGAVNLIGNTAYGAQIAGFSNIIRNEASGAQVAGFMNLSGSSEGVQIAGFSNITKANAKGLQVSGFLNKAENTGNQIAGGINIAKTVKGVQLAGLINIADSSDYPIAILNFIKTGEKSISLSIDETLTTMATFRSGGRVMYGILGVGYNLMDDNKSLFGIESGLGAHIPVSNRFRINTEIVSQQLSDFKKGSYSKHHFRILPAYRFGKMEIFAGPSVNYVNYSQDRGYGFKSNYLWSKNGRRDFQGLYVGVTGGIQIIL</sequence>
<keyword evidence="1" id="KW-0732">Signal</keyword>
<protein>
    <submittedName>
        <fullName evidence="2">Uncharacterized protein</fullName>
    </submittedName>
</protein>
<organism evidence="2 3">
    <name type="scientific">Dyadobacter luteus</name>
    <dbReference type="NCBI Taxonomy" id="2259619"/>
    <lineage>
        <taxon>Bacteria</taxon>
        <taxon>Pseudomonadati</taxon>
        <taxon>Bacteroidota</taxon>
        <taxon>Cytophagia</taxon>
        <taxon>Cytophagales</taxon>
        <taxon>Spirosomataceae</taxon>
        <taxon>Dyadobacter</taxon>
    </lineage>
</organism>
<proteinExistence type="predicted"/>
<feature type="signal peptide" evidence="1">
    <location>
        <begin position="1"/>
        <end position="23"/>
    </location>
</feature>
<feature type="chain" id="PRO_5017579291" evidence="1">
    <location>
        <begin position="24"/>
        <end position="345"/>
    </location>
</feature>
<dbReference type="AlphaFoldDB" id="A0A3D8Y454"/>
<name>A0A3D8Y454_9BACT</name>
<keyword evidence="3" id="KW-1185">Reference proteome</keyword>
<dbReference type="OrthoDB" id="5505971at2"/>
<dbReference type="Proteomes" id="UP000256373">
    <property type="component" value="Unassembled WGS sequence"/>
</dbReference>
<accession>A0A3D8Y454</accession>
<dbReference type="EMBL" id="QNUL01000031">
    <property type="protein sequence ID" value="REA57033.1"/>
    <property type="molecule type" value="Genomic_DNA"/>
</dbReference>
<reference evidence="2 3" key="1">
    <citation type="submission" date="2018-07" db="EMBL/GenBank/DDBJ databases">
        <title>Dyadobacter roseus sp. nov., isolated from rose rhizosphere soil.</title>
        <authorList>
            <person name="Chen L."/>
        </authorList>
    </citation>
    <scope>NUCLEOTIDE SEQUENCE [LARGE SCALE GENOMIC DNA]</scope>
    <source>
        <strain evidence="2 3">RS19</strain>
    </source>
</reference>
<gene>
    <name evidence="2" type="ORF">DSL64_24775</name>
</gene>
<evidence type="ECO:0000313" key="2">
    <source>
        <dbReference type="EMBL" id="REA57033.1"/>
    </source>
</evidence>
<evidence type="ECO:0000256" key="1">
    <source>
        <dbReference type="SAM" id="SignalP"/>
    </source>
</evidence>